<feature type="transmembrane region" description="Helical" evidence="3">
    <location>
        <begin position="12"/>
        <end position="30"/>
    </location>
</feature>
<reference evidence="6" key="1">
    <citation type="submission" date="2012-12" db="EMBL/GenBank/DDBJ databases">
        <authorList>
            <person name="Hellsten U."/>
            <person name="Grimwood J."/>
            <person name="Chapman J.A."/>
            <person name="Shapiro H."/>
            <person name="Aerts A."/>
            <person name="Otillar R.P."/>
            <person name="Terry A.Y."/>
            <person name="Boore J.L."/>
            <person name="Simakov O."/>
            <person name="Marletaz F."/>
            <person name="Cho S.-J."/>
            <person name="Edsinger-Gonzales E."/>
            <person name="Havlak P."/>
            <person name="Kuo D.-H."/>
            <person name="Larsson T."/>
            <person name="Lv J."/>
            <person name="Arendt D."/>
            <person name="Savage R."/>
            <person name="Osoegawa K."/>
            <person name="de Jong P."/>
            <person name="Lindberg D.R."/>
            <person name="Seaver E.C."/>
            <person name="Weisblat D.A."/>
            <person name="Putnam N.H."/>
            <person name="Grigoriev I.V."/>
            <person name="Rokhsar D.S."/>
        </authorList>
    </citation>
    <scope>NUCLEOTIDE SEQUENCE</scope>
    <source>
        <strain evidence="6">I ESC-2004</strain>
    </source>
</reference>
<dbReference type="OrthoDB" id="191139at2759"/>
<keyword evidence="6" id="KW-1185">Reference proteome</keyword>
<dbReference type="AlphaFoldDB" id="R7UR16"/>
<accession>R7UR16</accession>
<reference evidence="4 6" key="2">
    <citation type="journal article" date="2013" name="Nature">
        <title>Insights into bilaterian evolution from three spiralian genomes.</title>
        <authorList>
            <person name="Simakov O."/>
            <person name="Marletaz F."/>
            <person name="Cho S.J."/>
            <person name="Edsinger-Gonzales E."/>
            <person name="Havlak P."/>
            <person name="Hellsten U."/>
            <person name="Kuo D.H."/>
            <person name="Larsson T."/>
            <person name="Lv J."/>
            <person name="Arendt D."/>
            <person name="Savage R."/>
            <person name="Osoegawa K."/>
            <person name="de Jong P."/>
            <person name="Grimwood J."/>
            <person name="Chapman J.A."/>
            <person name="Shapiro H."/>
            <person name="Aerts A."/>
            <person name="Otillar R.P."/>
            <person name="Terry A.Y."/>
            <person name="Boore J.L."/>
            <person name="Grigoriev I.V."/>
            <person name="Lindberg D.R."/>
            <person name="Seaver E.C."/>
            <person name="Weisblat D.A."/>
            <person name="Putnam N.H."/>
            <person name="Rokhsar D.S."/>
        </authorList>
    </citation>
    <scope>NUCLEOTIDE SEQUENCE</scope>
    <source>
        <strain evidence="4 6">I ESC-2004</strain>
    </source>
</reference>
<dbReference type="InterPro" id="IPR036291">
    <property type="entry name" value="NAD(P)-bd_dom_sf"/>
</dbReference>
<evidence type="ECO:0000313" key="5">
    <source>
        <dbReference type="EnsemblMetazoa" id="CapteP151149"/>
    </source>
</evidence>
<dbReference type="STRING" id="283909.R7UR16"/>
<dbReference type="OMA" id="VMRCPKS"/>
<protein>
    <recommendedName>
        <fullName evidence="7">Retinol dehydrogenase 13</fullName>
    </recommendedName>
</protein>
<dbReference type="PRINTS" id="PR00081">
    <property type="entry name" value="GDHRDH"/>
</dbReference>
<dbReference type="GO" id="GO:0016491">
    <property type="term" value="F:oxidoreductase activity"/>
    <property type="evidence" value="ECO:0007669"/>
    <property type="project" value="UniProtKB-KW"/>
</dbReference>
<dbReference type="PANTHER" id="PTHR43157:SF31">
    <property type="entry name" value="PHOSPHATIDYLINOSITOL-GLYCAN BIOSYNTHESIS CLASS F PROTEIN"/>
    <property type="match status" value="1"/>
</dbReference>
<evidence type="ECO:0008006" key="7">
    <source>
        <dbReference type="Google" id="ProtNLM"/>
    </source>
</evidence>
<evidence type="ECO:0000256" key="1">
    <source>
        <dbReference type="ARBA" id="ARBA00023002"/>
    </source>
</evidence>
<comment type="similarity">
    <text evidence="2">Belongs to the short-chain dehydrogenases/reductases (SDR) family.</text>
</comment>
<organism evidence="4">
    <name type="scientific">Capitella teleta</name>
    <name type="common">Polychaete worm</name>
    <dbReference type="NCBI Taxonomy" id="283909"/>
    <lineage>
        <taxon>Eukaryota</taxon>
        <taxon>Metazoa</taxon>
        <taxon>Spiralia</taxon>
        <taxon>Lophotrochozoa</taxon>
        <taxon>Annelida</taxon>
        <taxon>Polychaeta</taxon>
        <taxon>Sedentaria</taxon>
        <taxon>Scolecida</taxon>
        <taxon>Capitellidae</taxon>
        <taxon>Capitella</taxon>
    </lineage>
</organism>
<dbReference type="Proteomes" id="UP000014760">
    <property type="component" value="Unassembled WGS sequence"/>
</dbReference>
<keyword evidence="3" id="KW-1133">Transmembrane helix</keyword>
<keyword evidence="1" id="KW-0560">Oxidoreductase</keyword>
<dbReference type="Pfam" id="PF00106">
    <property type="entry name" value="adh_short"/>
    <property type="match status" value="1"/>
</dbReference>
<dbReference type="PRINTS" id="PR00080">
    <property type="entry name" value="SDRFAMILY"/>
</dbReference>
<dbReference type="FunCoup" id="R7UR16">
    <property type="interactions" value="354"/>
</dbReference>
<dbReference type="InterPro" id="IPR002347">
    <property type="entry name" value="SDR_fam"/>
</dbReference>
<keyword evidence="3" id="KW-0472">Membrane</keyword>
<dbReference type="HOGENOM" id="CLU_010194_44_5_1"/>
<evidence type="ECO:0000256" key="2">
    <source>
        <dbReference type="RuleBase" id="RU000363"/>
    </source>
</evidence>
<reference evidence="5" key="3">
    <citation type="submission" date="2015-06" db="UniProtKB">
        <authorList>
            <consortium name="EnsemblMetazoa"/>
        </authorList>
    </citation>
    <scope>IDENTIFICATION</scope>
</reference>
<proteinExistence type="inferred from homology"/>
<dbReference type="Gene3D" id="3.40.50.720">
    <property type="entry name" value="NAD(P)-binding Rossmann-like Domain"/>
    <property type="match status" value="1"/>
</dbReference>
<dbReference type="EMBL" id="AMQN01006667">
    <property type="status" value="NOT_ANNOTATED_CDS"/>
    <property type="molecule type" value="Genomic_DNA"/>
</dbReference>
<evidence type="ECO:0000256" key="3">
    <source>
        <dbReference type="SAM" id="Phobius"/>
    </source>
</evidence>
<keyword evidence="3" id="KW-0812">Transmembrane</keyword>
<dbReference type="EMBL" id="KB298910">
    <property type="protein sequence ID" value="ELU08600.1"/>
    <property type="molecule type" value="Genomic_DNA"/>
</dbReference>
<evidence type="ECO:0000313" key="4">
    <source>
        <dbReference type="EMBL" id="ELU08600.1"/>
    </source>
</evidence>
<dbReference type="EnsemblMetazoa" id="CapteT151149">
    <property type="protein sequence ID" value="CapteP151149"/>
    <property type="gene ID" value="CapteG151149"/>
</dbReference>
<dbReference type="PANTHER" id="PTHR43157">
    <property type="entry name" value="PHOSPHATIDYLINOSITOL-GLYCAN BIOSYNTHESIS CLASS F PROTEIN-RELATED"/>
    <property type="match status" value="1"/>
</dbReference>
<dbReference type="SUPFAM" id="SSF51735">
    <property type="entry name" value="NAD(P)-binding Rossmann-fold domains"/>
    <property type="match status" value="1"/>
</dbReference>
<sequence>MFPSKLPLEDYIYSWYTIAFALGVGLILGFRNYMHGMPCPSDKDAKGKVIVITGGTRGIGKELGREMATRGAKVILACRDEEEGKQSAEDIFLSTKNKNVHSYKLDLSSFESIRNFASVMNHKKHSIDVLVNNAGIMCHPREDTAEGHEMHFGVNYLGHFLLTELLMDKLKASKARIINATAIAYQIAQPDLDDLKFEKREYQPGDAYSQSKLCILWWTRHLAKKLEGTGVTVNAYHPGVVNTDLYRNMPFRQSKFVSWSFTPIFWLLMKKARDGAQTPLYMAVSDEEKEVSGKFYAECRMKPVDPIAEDPESEEKLWKLSRGFCGLDEEEETATSE</sequence>
<evidence type="ECO:0000313" key="6">
    <source>
        <dbReference type="Proteomes" id="UP000014760"/>
    </source>
</evidence>
<name>R7UR16_CAPTE</name>
<gene>
    <name evidence="4" type="ORF">CAPTEDRAFT_151149</name>
</gene>